<dbReference type="Gene3D" id="3.40.50.300">
    <property type="entry name" value="P-loop containing nucleotide triphosphate hydrolases"/>
    <property type="match status" value="2"/>
</dbReference>
<feature type="coiled-coil region" evidence="1">
    <location>
        <begin position="267"/>
        <end position="362"/>
    </location>
</feature>
<protein>
    <submittedName>
        <fullName evidence="2">Uncharacterized protein</fullName>
    </submittedName>
</protein>
<reference evidence="3" key="1">
    <citation type="submission" date="2015-12" db="EMBL/GenBank/DDBJ databases">
        <title>Genome sequence of a biocontrol rhizobacterium Chryseobacterium kwangjuense strain KJ1R5 isolated from pepper (Capsicum annuum L.).</title>
        <authorList>
            <person name="Jeong J.-J."/>
            <person name="Park H."/>
            <person name="Mannaa M."/>
            <person name="Sang M.K."/>
            <person name="Choi I.-G."/>
            <person name="Kim K.D."/>
        </authorList>
    </citation>
    <scope>NUCLEOTIDE SEQUENCE [LARGE SCALE GENOMIC DNA]</scope>
    <source>
        <strain evidence="3">KJ1R5</strain>
    </source>
</reference>
<evidence type="ECO:0000313" key="2">
    <source>
        <dbReference type="EMBL" id="KXH79703.1"/>
    </source>
</evidence>
<comment type="caution">
    <text evidence="2">The sequence shown here is derived from an EMBL/GenBank/DDBJ whole genome shotgun (WGS) entry which is preliminary data.</text>
</comment>
<dbReference type="InterPro" id="IPR027417">
    <property type="entry name" value="P-loop_NTPase"/>
</dbReference>
<feature type="coiled-coil region" evidence="1">
    <location>
        <begin position="497"/>
        <end position="531"/>
    </location>
</feature>
<dbReference type="OrthoDB" id="6397230at2"/>
<dbReference type="SUPFAM" id="SSF52540">
    <property type="entry name" value="P-loop containing nucleoside triphosphate hydrolases"/>
    <property type="match status" value="1"/>
</dbReference>
<evidence type="ECO:0000256" key="1">
    <source>
        <dbReference type="SAM" id="Coils"/>
    </source>
</evidence>
<accession>A0A135W468</accession>
<dbReference type="Proteomes" id="UP000070513">
    <property type="component" value="Unassembled WGS sequence"/>
</dbReference>
<dbReference type="AlphaFoldDB" id="A0A135W468"/>
<reference evidence="2 3" key="2">
    <citation type="journal article" date="2016" name="Genome Announc.">
        <title>Draft Genome Sequence of a Biocontrol Rhizobacterium, Chryseobacterium kwangjuense Strain KJ1R5, Isolated from Pepper (Capsicum annuum).</title>
        <authorList>
            <person name="Jeong J.J."/>
            <person name="Park H."/>
            <person name="Park B.H."/>
            <person name="Mannaa M."/>
            <person name="Sang M.K."/>
            <person name="Choi I.G."/>
            <person name="Kim K.D."/>
        </authorList>
    </citation>
    <scope>NUCLEOTIDE SEQUENCE [LARGE SCALE GENOMIC DNA]</scope>
    <source>
        <strain evidence="2 3">KJ1R5</strain>
    </source>
</reference>
<sequence length="695" mass="80609">MKFKFDEFAKYIHEKFSSDFTIKEIKELLYLEEDGYNKSIPDSHQKRLLLKRIILKGTKDQEEFIYDKLLFSGVSMWLADNLKGKSTIFKAIGFALTGRDKFTPMVKSWIKQISLQFSVHNAEYTVVLNLAGAQLKAFVYGCSIDNIEGTEELASFKSRDSFTAYMQNLFFEEFGYYPIKRVQATQSSVNLSDADLSWVSYYSSIYHQSKDYGSLEIGNQHSMVFQMLLGLQYTYSIHALDVKARKVERELSLRNEEQKQDATGIDAQQLKTDLEKIEGEIVKLSSSLNKDAISTLEENIRILQNSREVLRRERIQNEEKLYKFRKSAVDLQSQLEDKMDKIRQANKEINKQRKLIIEYQEYIDSGIFFNDLVVTECPHCDHEVDRVKLKIEKESKVCMLCDHQMEEKHGDTMVWEQRKREADEEILNNKNLILKQEELLNELKEAAKFNKDNTNEIQHEIGLIEKEISGLQEEIVPLEDSLSSYIETSSQDYFPKLEGLLRRKVDVESQLEKFERERENLGNSANRIKKQIEVLRLGHNLMLNRRRNAGANILKELEDIMLGQLHALGLPSYTGVEINPDNFVIRYHQGLIVSNFSDISEGEQLRAKLALYLSLIELDLSKGLGRHPRLIILDSPTKEEGDLQFVEGLKNALIHIEKNFADKVQVIVGTANRELRTVINNPEKLEYRGKSEFMF</sequence>
<name>A0A135W468_9FLAO</name>
<dbReference type="EMBL" id="LPUR01000018">
    <property type="protein sequence ID" value="KXH79703.1"/>
    <property type="molecule type" value="Genomic_DNA"/>
</dbReference>
<proteinExistence type="predicted"/>
<gene>
    <name evidence="2" type="ORF">AU378_20295</name>
</gene>
<keyword evidence="1" id="KW-0175">Coiled coil</keyword>
<organism evidence="2 3">
    <name type="scientific">Chryseobacterium kwangjuense</name>
    <dbReference type="NCBI Taxonomy" id="267125"/>
    <lineage>
        <taxon>Bacteria</taxon>
        <taxon>Pseudomonadati</taxon>
        <taxon>Bacteroidota</taxon>
        <taxon>Flavobacteriia</taxon>
        <taxon>Flavobacteriales</taxon>
        <taxon>Weeksellaceae</taxon>
        <taxon>Chryseobacterium group</taxon>
        <taxon>Chryseobacterium</taxon>
    </lineage>
</organism>
<evidence type="ECO:0000313" key="3">
    <source>
        <dbReference type="Proteomes" id="UP000070513"/>
    </source>
</evidence>
<dbReference type="RefSeq" id="WP_062653426.1">
    <property type="nucleotide sequence ID" value="NZ_LPUR01000018.1"/>
</dbReference>